<comment type="catalytic activity">
    <reaction evidence="8">
        <text>L-seryl-[protein] + ATP = O-phospho-L-seryl-[protein] + ADP + H(+)</text>
        <dbReference type="Rhea" id="RHEA:17989"/>
        <dbReference type="Rhea" id="RHEA-COMP:9863"/>
        <dbReference type="Rhea" id="RHEA-COMP:11604"/>
        <dbReference type="ChEBI" id="CHEBI:15378"/>
        <dbReference type="ChEBI" id="CHEBI:29999"/>
        <dbReference type="ChEBI" id="CHEBI:30616"/>
        <dbReference type="ChEBI" id="CHEBI:83421"/>
        <dbReference type="ChEBI" id="CHEBI:456216"/>
        <dbReference type="EC" id="2.7.11.1"/>
    </reaction>
</comment>
<protein>
    <recommendedName>
        <fullName evidence="1">non-specific serine/threonine protein kinase</fullName>
        <ecNumber evidence="1">2.7.11.1</ecNumber>
    </recommendedName>
</protein>
<dbReference type="SUPFAM" id="SSF56112">
    <property type="entry name" value="Protein kinase-like (PK-like)"/>
    <property type="match status" value="1"/>
</dbReference>
<evidence type="ECO:0000259" key="9">
    <source>
        <dbReference type="PROSITE" id="PS50011"/>
    </source>
</evidence>
<dbReference type="PIRSF" id="PIRSF000654">
    <property type="entry name" value="Integrin-linked_kinase"/>
    <property type="match status" value="1"/>
</dbReference>
<keyword evidence="5" id="KW-0418">Kinase</keyword>
<comment type="catalytic activity">
    <reaction evidence="7">
        <text>L-threonyl-[protein] + ATP = O-phospho-L-threonyl-[protein] + ADP + H(+)</text>
        <dbReference type="Rhea" id="RHEA:46608"/>
        <dbReference type="Rhea" id="RHEA-COMP:11060"/>
        <dbReference type="Rhea" id="RHEA-COMP:11605"/>
        <dbReference type="ChEBI" id="CHEBI:15378"/>
        <dbReference type="ChEBI" id="CHEBI:30013"/>
        <dbReference type="ChEBI" id="CHEBI:30616"/>
        <dbReference type="ChEBI" id="CHEBI:61977"/>
        <dbReference type="ChEBI" id="CHEBI:456216"/>
        <dbReference type="EC" id="2.7.11.1"/>
    </reaction>
</comment>
<evidence type="ECO:0000256" key="2">
    <source>
        <dbReference type="ARBA" id="ARBA00022527"/>
    </source>
</evidence>
<dbReference type="PANTHER" id="PTHR45998:SF2">
    <property type="entry name" value="SERINE_THREONINE-PROTEIN KINASE 16"/>
    <property type="match status" value="1"/>
</dbReference>
<dbReference type="SMART" id="SM00220">
    <property type="entry name" value="S_TKc"/>
    <property type="match status" value="1"/>
</dbReference>
<dbReference type="InterPro" id="IPR008271">
    <property type="entry name" value="Ser/Thr_kinase_AS"/>
</dbReference>
<dbReference type="Gene3D" id="1.10.510.10">
    <property type="entry name" value="Transferase(Phosphotransferase) domain 1"/>
    <property type="match status" value="1"/>
</dbReference>
<proteinExistence type="predicted"/>
<organism evidence="10">
    <name type="scientific">Arion vulgaris</name>
    <dbReference type="NCBI Taxonomy" id="1028688"/>
    <lineage>
        <taxon>Eukaryota</taxon>
        <taxon>Metazoa</taxon>
        <taxon>Spiralia</taxon>
        <taxon>Lophotrochozoa</taxon>
        <taxon>Mollusca</taxon>
        <taxon>Gastropoda</taxon>
        <taxon>Heterobranchia</taxon>
        <taxon>Euthyneura</taxon>
        <taxon>Panpulmonata</taxon>
        <taxon>Eupulmonata</taxon>
        <taxon>Stylommatophora</taxon>
        <taxon>Helicina</taxon>
        <taxon>Arionoidea</taxon>
        <taxon>Arionidae</taxon>
        <taxon>Arion</taxon>
    </lineage>
</organism>
<dbReference type="AlphaFoldDB" id="A0A0B6Y7E5"/>
<keyword evidence="2" id="KW-0723">Serine/threonine-protein kinase</keyword>
<dbReference type="InterPro" id="IPR000719">
    <property type="entry name" value="Prot_kinase_dom"/>
</dbReference>
<dbReference type="PROSITE" id="PS00108">
    <property type="entry name" value="PROTEIN_KINASE_ST"/>
    <property type="match status" value="1"/>
</dbReference>
<dbReference type="GO" id="GO:0004674">
    <property type="term" value="F:protein serine/threonine kinase activity"/>
    <property type="evidence" value="ECO:0007669"/>
    <property type="project" value="UniProtKB-KW"/>
</dbReference>
<evidence type="ECO:0000256" key="7">
    <source>
        <dbReference type="ARBA" id="ARBA00047899"/>
    </source>
</evidence>
<dbReference type="GO" id="GO:0005524">
    <property type="term" value="F:ATP binding"/>
    <property type="evidence" value="ECO:0007669"/>
    <property type="project" value="UniProtKB-KW"/>
</dbReference>
<dbReference type="Pfam" id="PF00069">
    <property type="entry name" value="Pkinase"/>
    <property type="match status" value="1"/>
</dbReference>
<reference evidence="10" key="1">
    <citation type="submission" date="2014-12" db="EMBL/GenBank/DDBJ databases">
        <title>Insight into the proteome of Arion vulgaris.</title>
        <authorList>
            <person name="Aradska J."/>
            <person name="Bulat T."/>
            <person name="Smidak R."/>
            <person name="Sarate P."/>
            <person name="Gangsoo J."/>
            <person name="Sialana F."/>
            <person name="Bilban M."/>
            <person name="Lubec G."/>
        </authorList>
    </citation>
    <scope>NUCLEOTIDE SEQUENCE</scope>
    <source>
        <tissue evidence="10">Skin</tissue>
    </source>
</reference>
<dbReference type="InterPro" id="IPR052239">
    <property type="entry name" value="Ser/Thr-specific_kinases"/>
</dbReference>
<gene>
    <name evidence="10" type="primary">ORF16148</name>
</gene>
<dbReference type="PROSITE" id="PS50011">
    <property type="entry name" value="PROTEIN_KINASE_DOM"/>
    <property type="match status" value="1"/>
</dbReference>
<keyword evidence="3" id="KW-0808">Transferase</keyword>
<evidence type="ECO:0000256" key="1">
    <source>
        <dbReference type="ARBA" id="ARBA00012513"/>
    </source>
</evidence>
<dbReference type="PANTHER" id="PTHR45998">
    <property type="entry name" value="SERINE/THREONINE-PROTEIN KINASE 16"/>
    <property type="match status" value="1"/>
</dbReference>
<dbReference type="EMBL" id="HACG01005412">
    <property type="protein sequence ID" value="CEK52277.1"/>
    <property type="molecule type" value="Transcribed_RNA"/>
</dbReference>
<evidence type="ECO:0000256" key="5">
    <source>
        <dbReference type="ARBA" id="ARBA00022777"/>
    </source>
</evidence>
<keyword evidence="6" id="KW-0067">ATP-binding</keyword>
<evidence type="ECO:0000313" key="10">
    <source>
        <dbReference type="EMBL" id="CEK52277.1"/>
    </source>
</evidence>
<name>A0A0B6Y7E5_9EUPU</name>
<evidence type="ECO:0000256" key="6">
    <source>
        <dbReference type="ARBA" id="ARBA00022840"/>
    </source>
</evidence>
<dbReference type="EC" id="2.7.11.1" evidence="1"/>
<evidence type="ECO:0000256" key="4">
    <source>
        <dbReference type="ARBA" id="ARBA00022741"/>
    </source>
</evidence>
<feature type="domain" description="Protein kinase" evidence="9">
    <location>
        <begin position="17"/>
        <end position="301"/>
    </location>
</feature>
<dbReference type="GO" id="GO:0005794">
    <property type="term" value="C:Golgi apparatus"/>
    <property type="evidence" value="ECO:0007669"/>
    <property type="project" value="TreeGrafter"/>
</dbReference>
<keyword evidence="4" id="KW-0547">Nucleotide-binding</keyword>
<dbReference type="InterPro" id="IPR011009">
    <property type="entry name" value="Kinase-like_dom_sf"/>
</dbReference>
<evidence type="ECO:0000256" key="8">
    <source>
        <dbReference type="ARBA" id="ARBA00048679"/>
    </source>
</evidence>
<sequence length="308" mass="35218">MGCLCGKESLSVDSRRFFIKQRLGEGGFSYVDLVEDVQTHKTFALKRIVCHSKEEEQVALQEVQIMREINHPNIIPLECYSVQKVNYHSKTVDITCELFLVIPLYKKGTLQDKIDTLKLKGEHFSEEHIWSLMLGICKGVKAMHDHKPPYAHRDLKPDNVMTEEDGTPVVMDLGSAAFARLEIKSARDATSLQDLTSERCSMLYRAPEFFTVETNSFIDERTDIWSIGCVLYALAFLESPFESAYQRGDSLALATMAAKITFPEYSGYSNRIKDTITWMLKPKAEERPFIDQVIERIHSIQHEGDNRV</sequence>
<dbReference type="CDD" id="cd13986">
    <property type="entry name" value="STKc_16"/>
    <property type="match status" value="1"/>
</dbReference>
<evidence type="ECO:0000256" key="3">
    <source>
        <dbReference type="ARBA" id="ARBA00022679"/>
    </source>
</evidence>
<accession>A0A0B6Y7E5</accession>